<dbReference type="AlphaFoldDB" id="A0A6M3IVJ4"/>
<organism evidence="1">
    <name type="scientific">viral metagenome</name>
    <dbReference type="NCBI Taxonomy" id="1070528"/>
    <lineage>
        <taxon>unclassified sequences</taxon>
        <taxon>metagenomes</taxon>
        <taxon>organismal metagenomes</taxon>
    </lineage>
</organism>
<protein>
    <submittedName>
        <fullName evidence="1">Uncharacterized protein</fullName>
    </submittedName>
</protein>
<evidence type="ECO:0000313" key="2">
    <source>
        <dbReference type="EMBL" id="QJA80314.1"/>
    </source>
</evidence>
<evidence type="ECO:0000313" key="1">
    <source>
        <dbReference type="EMBL" id="QJA61540.1"/>
    </source>
</evidence>
<proteinExistence type="predicted"/>
<reference evidence="1" key="1">
    <citation type="submission" date="2020-03" db="EMBL/GenBank/DDBJ databases">
        <title>The deep terrestrial virosphere.</title>
        <authorList>
            <person name="Holmfeldt K."/>
            <person name="Nilsson E."/>
            <person name="Simone D."/>
            <person name="Lopez-Fernandez M."/>
            <person name="Wu X."/>
            <person name="de Brujin I."/>
            <person name="Lundin D."/>
            <person name="Andersson A."/>
            <person name="Bertilsson S."/>
            <person name="Dopson M."/>
        </authorList>
    </citation>
    <scope>NUCLEOTIDE SEQUENCE</scope>
    <source>
        <strain evidence="2">MM415A00747</strain>
        <strain evidence="1">MM415B00927</strain>
    </source>
</reference>
<dbReference type="EMBL" id="MT142416">
    <property type="protein sequence ID" value="QJA80314.1"/>
    <property type="molecule type" value="Genomic_DNA"/>
</dbReference>
<dbReference type="EMBL" id="MT141444">
    <property type="protein sequence ID" value="QJA61540.1"/>
    <property type="molecule type" value="Genomic_DNA"/>
</dbReference>
<sequence>MCKFLSYIVSGTRPDKKYLYLTHDLVYNTPRGKILQLRWPGDGGFSGHAAIRSYFETDLGMEVEQTDFVAPDRFPEEIEQAIKEGKFRSMGISYDLLTPEAIREYEKTEDQDIFWDLFSVNENRAEAWRDLDDSHSVTE</sequence>
<name>A0A6M3IVJ4_9ZZZZ</name>
<gene>
    <name evidence="2" type="ORF">MM415A00747_0020</name>
    <name evidence="1" type="ORF">MM415B00927_0027</name>
</gene>
<accession>A0A6M3IVJ4</accession>